<dbReference type="InterPro" id="IPR001647">
    <property type="entry name" value="HTH_TetR"/>
</dbReference>
<dbReference type="Gene3D" id="1.10.10.60">
    <property type="entry name" value="Homeodomain-like"/>
    <property type="match status" value="1"/>
</dbReference>
<keyword evidence="2 4" id="KW-0238">DNA-binding</keyword>
<dbReference type="PROSITE" id="PS50977">
    <property type="entry name" value="HTH_TETR_2"/>
    <property type="match status" value="1"/>
</dbReference>
<feature type="domain" description="HTH tetR-type" evidence="5">
    <location>
        <begin position="6"/>
        <end position="66"/>
    </location>
</feature>
<feature type="DNA-binding region" description="H-T-H motif" evidence="4">
    <location>
        <begin position="29"/>
        <end position="48"/>
    </location>
</feature>
<name>A0ABW5XFL6_9MICO</name>
<dbReference type="PANTHER" id="PTHR47506">
    <property type="entry name" value="TRANSCRIPTIONAL REGULATORY PROTEIN"/>
    <property type="match status" value="1"/>
</dbReference>
<dbReference type="SUPFAM" id="SSF48498">
    <property type="entry name" value="Tetracyclin repressor-like, C-terminal domain"/>
    <property type="match status" value="1"/>
</dbReference>
<evidence type="ECO:0000259" key="5">
    <source>
        <dbReference type="PROSITE" id="PS50977"/>
    </source>
</evidence>
<comment type="caution">
    <text evidence="6">The sequence shown here is derived from an EMBL/GenBank/DDBJ whole genome shotgun (WGS) entry which is preliminary data.</text>
</comment>
<sequence length="200" mass="21309">MARTRSFDPIAAVRAARTVFWDVGYEAASIPDLEAATGLSRSSIYNTFGSKRGLFDAAVQNYLDEVIRPRLSPLQVSEVAPEALIDYLNGLREAFTSLDSTAVANGCLLINTAGAPIAHEEPVAKVIAEYRAELHEAVSRGIAALGDRTDARVERAADIVTNLVIAGFALVRVDQAQAVNSIACALQVVEGAQADVRQVV</sequence>
<dbReference type="PANTHER" id="PTHR47506:SF1">
    <property type="entry name" value="HTH-TYPE TRANSCRIPTIONAL REGULATOR YJDC"/>
    <property type="match status" value="1"/>
</dbReference>
<evidence type="ECO:0000256" key="4">
    <source>
        <dbReference type="PROSITE-ProRule" id="PRU00335"/>
    </source>
</evidence>
<evidence type="ECO:0000313" key="7">
    <source>
        <dbReference type="Proteomes" id="UP001597391"/>
    </source>
</evidence>
<dbReference type="Proteomes" id="UP001597391">
    <property type="component" value="Unassembled WGS sequence"/>
</dbReference>
<evidence type="ECO:0000256" key="3">
    <source>
        <dbReference type="ARBA" id="ARBA00023163"/>
    </source>
</evidence>
<dbReference type="RefSeq" id="WP_377466272.1">
    <property type="nucleotide sequence ID" value="NZ_JBHUOP010000003.1"/>
</dbReference>
<evidence type="ECO:0000256" key="2">
    <source>
        <dbReference type="ARBA" id="ARBA00023125"/>
    </source>
</evidence>
<dbReference type="Pfam" id="PF00440">
    <property type="entry name" value="TetR_N"/>
    <property type="match status" value="1"/>
</dbReference>
<keyword evidence="3" id="KW-0804">Transcription</keyword>
<dbReference type="EMBL" id="JBHUOP010000003">
    <property type="protein sequence ID" value="MFD2840432.1"/>
    <property type="molecule type" value="Genomic_DNA"/>
</dbReference>
<dbReference type="Gene3D" id="1.10.357.10">
    <property type="entry name" value="Tetracycline Repressor, domain 2"/>
    <property type="match status" value="1"/>
</dbReference>
<dbReference type="InterPro" id="IPR036271">
    <property type="entry name" value="Tet_transcr_reg_TetR-rel_C_sf"/>
</dbReference>
<evidence type="ECO:0000256" key="1">
    <source>
        <dbReference type="ARBA" id="ARBA00023015"/>
    </source>
</evidence>
<organism evidence="6 7">
    <name type="scientific">Populibacterium corticicola</name>
    <dbReference type="NCBI Taxonomy" id="1812826"/>
    <lineage>
        <taxon>Bacteria</taxon>
        <taxon>Bacillati</taxon>
        <taxon>Actinomycetota</taxon>
        <taxon>Actinomycetes</taxon>
        <taxon>Micrococcales</taxon>
        <taxon>Jonesiaceae</taxon>
        <taxon>Populibacterium</taxon>
    </lineage>
</organism>
<dbReference type="InterPro" id="IPR009057">
    <property type="entry name" value="Homeodomain-like_sf"/>
</dbReference>
<evidence type="ECO:0000313" key="6">
    <source>
        <dbReference type="EMBL" id="MFD2840432.1"/>
    </source>
</evidence>
<reference evidence="7" key="1">
    <citation type="journal article" date="2019" name="Int. J. Syst. Evol. Microbiol.">
        <title>The Global Catalogue of Microorganisms (GCM) 10K type strain sequencing project: providing services to taxonomists for standard genome sequencing and annotation.</title>
        <authorList>
            <consortium name="The Broad Institute Genomics Platform"/>
            <consortium name="The Broad Institute Genome Sequencing Center for Infectious Disease"/>
            <person name="Wu L."/>
            <person name="Ma J."/>
        </authorList>
    </citation>
    <scope>NUCLEOTIDE SEQUENCE [LARGE SCALE GENOMIC DNA]</scope>
    <source>
        <strain evidence="7">KCTC 33576</strain>
    </source>
</reference>
<proteinExistence type="predicted"/>
<gene>
    <name evidence="6" type="ORF">ACFSYH_07575</name>
</gene>
<accession>A0ABW5XFL6</accession>
<dbReference type="SUPFAM" id="SSF46689">
    <property type="entry name" value="Homeodomain-like"/>
    <property type="match status" value="1"/>
</dbReference>
<keyword evidence="1" id="KW-0805">Transcription regulation</keyword>
<protein>
    <submittedName>
        <fullName evidence="6">TetR/AcrR family transcriptional regulator</fullName>
    </submittedName>
</protein>
<keyword evidence="7" id="KW-1185">Reference proteome</keyword>